<dbReference type="EMBL" id="JBHTKA010000001">
    <property type="protein sequence ID" value="MFD0998581.1"/>
    <property type="molecule type" value="Genomic_DNA"/>
</dbReference>
<feature type="transmembrane region" description="Helical" evidence="1">
    <location>
        <begin position="72"/>
        <end position="90"/>
    </location>
</feature>
<keyword evidence="1" id="KW-0812">Transmembrane</keyword>
<proteinExistence type="predicted"/>
<dbReference type="RefSeq" id="WP_377575505.1">
    <property type="nucleotide sequence ID" value="NZ_JBHTKA010000001.1"/>
</dbReference>
<organism evidence="2 3">
    <name type="scientific">Ohtaekwangia kribbensis</name>
    <dbReference type="NCBI Taxonomy" id="688913"/>
    <lineage>
        <taxon>Bacteria</taxon>
        <taxon>Pseudomonadati</taxon>
        <taxon>Bacteroidota</taxon>
        <taxon>Cytophagia</taxon>
        <taxon>Cytophagales</taxon>
        <taxon>Fulvivirgaceae</taxon>
        <taxon>Ohtaekwangia</taxon>
    </lineage>
</organism>
<dbReference type="Proteomes" id="UP001597112">
    <property type="component" value="Unassembled WGS sequence"/>
</dbReference>
<comment type="caution">
    <text evidence="2">The sequence shown here is derived from an EMBL/GenBank/DDBJ whole genome shotgun (WGS) entry which is preliminary data.</text>
</comment>
<keyword evidence="1" id="KW-0472">Membrane</keyword>
<reference evidence="3" key="1">
    <citation type="journal article" date="2019" name="Int. J. Syst. Evol. Microbiol.">
        <title>The Global Catalogue of Microorganisms (GCM) 10K type strain sequencing project: providing services to taxonomists for standard genome sequencing and annotation.</title>
        <authorList>
            <consortium name="The Broad Institute Genomics Platform"/>
            <consortium name="The Broad Institute Genome Sequencing Center for Infectious Disease"/>
            <person name="Wu L."/>
            <person name="Ma J."/>
        </authorList>
    </citation>
    <scope>NUCLEOTIDE SEQUENCE [LARGE SCALE GENOMIC DNA]</scope>
    <source>
        <strain evidence="3">CCUG 58938</strain>
    </source>
</reference>
<feature type="transmembrane region" description="Helical" evidence="1">
    <location>
        <begin position="47"/>
        <end position="65"/>
    </location>
</feature>
<sequence>MKTLRLIAGKLPDLSGICFSFLCMIHCIATSLAGTLLVFYPHEHHDHYFHLAVLGAGIGLSFLTLRNNTDMKFKPAVIASFISGWLLFILCEYTHLYGMILIRILSGLLIASGHILNMVSKGFHKH</sequence>
<dbReference type="Pfam" id="PF03203">
    <property type="entry name" value="MerC"/>
    <property type="match status" value="1"/>
</dbReference>
<evidence type="ECO:0000256" key="1">
    <source>
        <dbReference type="SAM" id="Phobius"/>
    </source>
</evidence>
<feature type="transmembrane region" description="Helical" evidence="1">
    <location>
        <begin position="21"/>
        <end position="41"/>
    </location>
</feature>
<feature type="transmembrane region" description="Helical" evidence="1">
    <location>
        <begin position="96"/>
        <end position="116"/>
    </location>
</feature>
<name>A0ABW3K071_9BACT</name>
<keyword evidence="3" id="KW-1185">Reference proteome</keyword>
<accession>A0ABW3K071</accession>
<dbReference type="InterPro" id="IPR004891">
    <property type="entry name" value="Mercury-R_MerC"/>
</dbReference>
<keyword evidence="1" id="KW-1133">Transmembrane helix</keyword>
<protein>
    <submittedName>
        <fullName evidence="2">MerC domain-containing protein</fullName>
    </submittedName>
</protein>
<evidence type="ECO:0000313" key="2">
    <source>
        <dbReference type="EMBL" id="MFD0998581.1"/>
    </source>
</evidence>
<gene>
    <name evidence="2" type="ORF">ACFQ21_04655</name>
</gene>
<evidence type="ECO:0000313" key="3">
    <source>
        <dbReference type="Proteomes" id="UP001597112"/>
    </source>
</evidence>